<sequence>MLHIFFKGLITGLIIGMPLGPIGAICLKLALTRGVSFGFAAGLGSCLVDSFYVLVGSTGITFVYKFFNLHRHSFKLFGGILLLMFGVKFILSKKEASTEISNGKTLLKSFLSTFIIALANPTAIFSTIFIFASFGTKHLNTMFSKLTLILGVFCGSLLWIIMIIMSTKKFNKSMTSHKISIINKAVGILIMGFGIVFVISSFKL</sequence>
<organism evidence="6 7">
    <name type="scientific">Clostridium felsineum</name>
    <dbReference type="NCBI Taxonomy" id="36839"/>
    <lineage>
        <taxon>Bacteria</taxon>
        <taxon>Bacillati</taxon>
        <taxon>Bacillota</taxon>
        <taxon>Clostridia</taxon>
        <taxon>Eubacteriales</taxon>
        <taxon>Clostridiaceae</taxon>
        <taxon>Clostridium</taxon>
    </lineage>
</organism>
<reference evidence="6 7" key="1">
    <citation type="submission" date="2022-04" db="EMBL/GenBank/DDBJ databases">
        <title>Genome sequence of C. roseum typestrain.</title>
        <authorList>
            <person name="Poehlein A."/>
            <person name="Schoch T."/>
            <person name="Duerre P."/>
            <person name="Daniel R."/>
        </authorList>
    </citation>
    <scope>NUCLEOTIDE SEQUENCE [LARGE SCALE GENOMIC DNA]</scope>
    <source>
        <strain evidence="6 7">DSM 7320</strain>
        <plasmid evidence="6 7">p330</plasmid>
    </source>
</reference>
<dbReference type="AlphaFoldDB" id="A0A1S8KXJ9"/>
<keyword evidence="7" id="KW-1185">Reference proteome</keyword>
<keyword evidence="5" id="KW-0472">Membrane</keyword>
<keyword evidence="2" id="KW-1003">Cell membrane</keyword>
<accession>A0A1S8KXJ9</accession>
<dbReference type="GO" id="GO:0015171">
    <property type="term" value="F:amino acid transmembrane transporter activity"/>
    <property type="evidence" value="ECO:0007669"/>
    <property type="project" value="TreeGrafter"/>
</dbReference>
<evidence type="ECO:0000313" key="6">
    <source>
        <dbReference type="EMBL" id="URZ13831.1"/>
    </source>
</evidence>
<dbReference type="PANTHER" id="PTHR30086">
    <property type="entry name" value="ARGININE EXPORTER PROTEIN ARGO"/>
    <property type="match status" value="1"/>
</dbReference>
<evidence type="ECO:0000313" key="7">
    <source>
        <dbReference type="Proteomes" id="UP000190951"/>
    </source>
</evidence>
<dbReference type="STRING" id="84029.CROST_44400"/>
<evidence type="ECO:0000256" key="1">
    <source>
        <dbReference type="ARBA" id="ARBA00004651"/>
    </source>
</evidence>
<keyword evidence="3" id="KW-0812">Transmembrane</keyword>
<evidence type="ECO:0000256" key="4">
    <source>
        <dbReference type="ARBA" id="ARBA00022989"/>
    </source>
</evidence>
<dbReference type="PANTHER" id="PTHR30086:SF20">
    <property type="entry name" value="ARGININE EXPORTER PROTEIN ARGO-RELATED"/>
    <property type="match status" value="1"/>
</dbReference>
<dbReference type="RefSeq" id="WP_176091663.1">
    <property type="nucleotide sequence ID" value="NZ_CP096984.1"/>
</dbReference>
<dbReference type="Pfam" id="PF01810">
    <property type="entry name" value="LysE"/>
    <property type="match status" value="1"/>
</dbReference>
<evidence type="ECO:0000256" key="3">
    <source>
        <dbReference type="ARBA" id="ARBA00022692"/>
    </source>
</evidence>
<name>A0A1S8KXJ9_9CLOT</name>
<keyword evidence="6" id="KW-0614">Plasmid</keyword>
<dbReference type="GO" id="GO:0005886">
    <property type="term" value="C:plasma membrane"/>
    <property type="evidence" value="ECO:0007669"/>
    <property type="project" value="UniProtKB-SubCell"/>
</dbReference>
<dbReference type="Proteomes" id="UP000190951">
    <property type="component" value="Plasmid p330"/>
</dbReference>
<comment type="subcellular location">
    <subcellularLocation>
        <location evidence="1">Cell membrane</location>
        <topology evidence="1">Multi-pass membrane protein</topology>
    </subcellularLocation>
</comment>
<evidence type="ECO:0000256" key="2">
    <source>
        <dbReference type="ARBA" id="ARBA00022475"/>
    </source>
</evidence>
<dbReference type="KEGG" id="crw:CROST_046090"/>
<gene>
    <name evidence="6" type="ORF">CROST_046090</name>
</gene>
<protein>
    <submittedName>
        <fullName evidence="6">Uncharacterized protein</fullName>
    </submittedName>
</protein>
<geneLocation type="plasmid" evidence="6 7">
    <name>p330</name>
</geneLocation>
<dbReference type="EMBL" id="CP096984">
    <property type="protein sequence ID" value="URZ13831.1"/>
    <property type="molecule type" value="Genomic_DNA"/>
</dbReference>
<dbReference type="InterPro" id="IPR001123">
    <property type="entry name" value="LeuE-type"/>
</dbReference>
<evidence type="ECO:0000256" key="5">
    <source>
        <dbReference type="ARBA" id="ARBA00023136"/>
    </source>
</evidence>
<keyword evidence="4" id="KW-1133">Transmembrane helix</keyword>
<proteinExistence type="predicted"/>